<reference evidence="1 2" key="1">
    <citation type="submission" date="2018-06" db="EMBL/GenBank/DDBJ databases">
        <authorList>
            <consortium name="Pathogen Informatics"/>
            <person name="Doyle S."/>
        </authorList>
    </citation>
    <scope>NUCLEOTIDE SEQUENCE [LARGE SCALE GENOMIC DNA]</scope>
    <source>
        <strain evidence="1 2">NCTC13076</strain>
    </source>
</reference>
<sequence length="80" mass="9564">MAELVIDIDDEILEEVNEVCQDKGNSIDDLINIFLKEIVRDGKLPDEILENLFYSDKNIEYLERKYREYKEGKLKFINHK</sequence>
<dbReference type="STRING" id="54005.HMPREF3229_01711"/>
<dbReference type="Gene3D" id="1.10.1220.10">
    <property type="entry name" value="Met repressor-like"/>
    <property type="match status" value="1"/>
</dbReference>
<dbReference type="EMBL" id="UATM01000032">
    <property type="protein sequence ID" value="SPY47687.1"/>
    <property type="molecule type" value="Genomic_DNA"/>
</dbReference>
<evidence type="ECO:0000313" key="1">
    <source>
        <dbReference type="EMBL" id="SPY47687.1"/>
    </source>
</evidence>
<accession>A0A2X1XYA5</accession>
<gene>
    <name evidence="1" type="ORF">NCTC13076_01099</name>
</gene>
<name>A0A2X1XYA5_9FIRM</name>
<dbReference type="GeneID" id="83862585"/>
<proteinExistence type="predicted"/>
<dbReference type="InterPro" id="IPR007337">
    <property type="entry name" value="RelB/DinJ"/>
</dbReference>
<organism evidence="1 2">
    <name type="scientific">Peptoniphilus harei</name>
    <dbReference type="NCBI Taxonomy" id="54005"/>
    <lineage>
        <taxon>Bacteria</taxon>
        <taxon>Bacillati</taxon>
        <taxon>Bacillota</taxon>
        <taxon>Tissierellia</taxon>
        <taxon>Tissierellales</taxon>
        <taxon>Peptoniphilaceae</taxon>
        <taxon>Peptoniphilus</taxon>
    </lineage>
</organism>
<dbReference type="Pfam" id="PF04221">
    <property type="entry name" value="RelB"/>
    <property type="match status" value="1"/>
</dbReference>
<evidence type="ECO:0000313" key="2">
    <source>
        <dbReference type="Proteomes" id="UP000250070"/>
    </source>
</evidence>
<dbReference type="RefSeq" id="WP_172605465.1">
    <property type="nucleotide sequence ID" value="NZ_CP068103.1"/>
</dbReference>
<dbReference type="Proteomes" id="UP000250070">
    <property type="component" value="Unassembled WGS sequence"/>
</dbReference>
<dbReference type="AlphaFoldDB" id="A0A2X1XYA5"/>
<protein>
    <submittedName>
        <fullName evidence="1">Uncharacterized protein</fullName>
    </submittedName>
</protein>
<dbReference type="GO" id="GO:0006355">
    <property type="term" value="P:regulation of DNA-templated transcription"/>
    <property type="evidence" value="ECO:0007669"/>
    <property type="project" value="InterPro"/>
</dbReference>
<dbReference type="InterPro" id="IPR013321">
    <property type="entry name" value="Arc_rbn_hlx_hlx"/>
</dbReference>